<dbReference type="HOGENOM" id="CLU_112091_0_0_1"/>
<keyword evidence="2" id="KW-1133">Transmembrane helix</keyword>
<keyword evidence="2" id="KW-0812">Transmembrane</keyword>
<keyword evidence="2" id="KW-0472">Membrane</keyword>
<keyword evidence="5" id="KW-1185">Reference proteome</keyword>
<feature type="transmembrane region" description="Helical" evidence="2">
    <location>
        <begin position="90"/>
        <end position="108"/>
    </location>
</feature>
<reference evidence="4 5" key="1">
    <citation type="submission" date="2015-01" db="EMBL/GenBank/DDBJ databases">
        <title>The Genome Sequence of Capronia semiimmersa CBS27337.</title>
        <authorList>
            <consortium name="The Broad Institute Genomics Platform"/>
            <person name="Cuomo C."/>
            <person name="de Hoog S."/>
            <person name="Gorbushina A."/>
            <person name="Stielow B."/>
            <person name="Teixiera M."/>
            <person name="Abouelleil A."/>
            <person name="Chapman S.B."/>
            <person name="Priest M."/>
            <person name="Young S.K."/>
            <person name="Wortman J."/>
            <person name="Nusbaum C."/>
            <person name="Birren B."/>
        </authorList>
    </citation>
    <scope>NUCLEOTIDE SEQUENCE [LARGE SCALE GENOMIC DNA]</scope>
    <source>
        <strain evidence="4 5">CBS 27337</strain>
    </source>
</reference>
<dbReference type="AlphaFoldDB" id="A0A0D2G2W4"/>
<organism evidence="4 5">
    <name type="scientific">Phialophora macrospora</name>
    <dbReference type="NCBI Taxonomy" id="1851006"/>
    <lineage>
        <taxon>Eukaryota</taxon>
        <taxon>Fungi</taxon>
        <taxon>Dikarya</taxon>
        <taxon>Ascomycota</taxon>
        <taxon>Pezizomycotina</taxon>
        <taxon>Eurotiomycetes</taxon>
        <taxon>Chaetothyriomycetidae</taxon>
        <taxon>Chaetothyriales</taxon>
        <taxon>Herpotrichiellaceae</taxon>
        <taxon>Phialophora</taxon>
    </lineage>
</organism>
<feature type="region of interest" description="Disordered" evidence="1">
    <location>
        <begin position="170"/>
        <end position="195"/>
    </location>
</feature>
<protein>
    <recommendedName>
        <fullName evidence="3">DUF7704 domain-containing protein</fullName>
    </recommendedName>
</protein>
<gene>
    <name evidence="4" type="ORF">PV04_01308</name>
</gene>
<dbReference type="PANTHER" id="PTHR37019">
    <property type="entry name" value="CHROMOSOME 1, WHOLE GENOME SHOTGUN SEQUENCE"/>
    <property type="match status" value="1"/>
</dbReference>
<feature type="compositionally biased region" description="Polar residues" evidence="1">
    <location>
        <begin position="176"/>
        <end position="186"/>
    </location>
</feature>
<dbReference type="Pfam" id="PF24803">
    <property type="entry name" value="DUF7704"/>
    <property type="match status" value="1"/>
</dbReference>
<feature type="transmembrane region" description="Helical" evidence="2">
    <location>
        <begin position="128"/>
        <end position="152"/>
    </location>
</feature>
<evidence type="ECO:0000256" key="2">
    <source>
        <dbReference type="SAM" id="Phobius"/>
    </source>
</evidence>
<accession>A0A0D2G2W4</accession>
<dbReference type="Proteomes" id="UP000054266">
    <property type="component" value="Unassembled WGS sequence"/>
</dbReference>
<proteinExistence type="predicted"/>
<feature type="transmembrane region" description="Helical" evidence="2">
    <location>
        <begin position="17"/>
        <end position="36"/>
    </location>
</feature>
<evidence type="ECO:0000313" key="4">
    <source>
        <dbReference type="EMBL" id="KIW73170.1"/>
    </source>
</evidence>
<name>A0A0D2G2W4_9EURO</name>
<feature type="domain" description="DUF7704" evidence="3">
    <location>
        <begin position="10"/>
        <end position="148"/>
    </location>
</feature>
<evidence type="ECO:0000313" key="5">
    <source>
        <dbReference type="Proteomes" id="UP000054266"/>
    </source>
</evidence>
<dbReference type="EMBL" id="KN846956">
    <property type="protein sequence ID" value="KIW73170.1"/>
    <property type="molecule type" value="Genomic_DNA"/>
</dbReference>
<evidence type="ECO:0000259" key="3">
    <source>
        <dbReference type="Pfam" id="PF24803"/>
    </source>
</evidence>
<dbReference type="InterPro" id="IPR056121">
    <property type="entry name" value="DUF7704"/>
</dbReference>
<dbReference type="PANTHER" id="PTHR37019:SF1">
    <property type="entry name" value="EXPERA DOMAIN-CONTAINING PROTEIN"/>
    <property type="match status" value="1"/>
</dbReference>
<evidence type="ECO:0000256" key="1">
    <source>
        <dbReference type="SAM" id="MobiDB-lite"/>
    </source>
</evidence>
<sequence length="195" mass="21833">MRPTTEDMANIPLPYKIFLLWVEPVATLAGAYYAWFKPSTYLEWTHLPSSPGILGLPTSTHVVLRQLGNLYLAFALNEAIVLRATNDLKVWRSLLIGLLIADFGHLYSCYPLGLKMYYDLANWNAMAYGNYLFVYCGAVTRICFLLGVGMGGPKKAKSKVKKSVRLALEDAPPVTPQQMNKTPAQSTRRKKNRSS</sequence>